<dbReference type="EMBL" id="CADEHS020000007">
    <property type="protein sequence ID" value="CAG9942891.1"/>
    <property type="molecule type" value="Genomic_DNA"/>
</dbReference>
<reference evidence="1" key="2">
    <citation type="submission" date="2021-10" db="EMBL/GenBank/DDBJ databases">
        <authorList>
            <person name="Piombo E."/>
        </authorList>
    </citation>
    <scope>NUCLEOTIDE SEQUENCE</scope>
</reference>
<comment type="caution">
    <text evidence="1">The sequence shown here is derived from an EMBL/GenBank/DDBJ whole genome shotgun (WGS) entry which is preliminary data.</text>
</comment>
<sequence>MAENWVAQCGYGVIIAAGIAFIPAMIVVVSTCRKNSLDIELARKKDAREEEECSPNRPDAQV</sequence>
<dbReference type="Proteomes" id="UP000836387">
    <property type="component" value="Unassembled WGS sequence"/>
</dbReference>
<reference evidence="1" key="1">
    <citation type="submission" date="2020-04" db="EMBL/GenBank/DDBJ databases">
        <authorList>
            <person name="Broberg M."/>
        </authorList>
    </citation>
    <scope>NUCLEOTIDE SEQUENCE</scope>
</reference>
<keyword evidence="2" id="KW-1185">Reference proteome</keyword>
<name>A0ACA9TPW0_BIOOC</name>
<gene>
    <name evidence="1" type="ORF">CRV2_00000042</name>
</gene>
<proteinExistence type="predicted"/>
<accession>A0ACA9TPW0</accession>
<protein>
    <submittedName>
        <fullName evidence="1">Uncharacterized protein</fullName>
    </submittedName>
</protein>
<evidence type="ECO:0000313" key="1">
    <source>
        <dbReference type="EMBL" id="CAG9942891.1"/>
    </source>
</evidence>
<organism evidence="1 2">
    <name type="scientific">Clonostachys rosea f. rosea IK726</name>
    <dbReference type="NCBI Taxonomy" id="1349383"/>
    <lineage>
        <taxon>Eukaryota</taxon>
        <taxon>Fungi</taxon>
        <taxon>Dikarya</taxon>
        <taxon>Ascomycota</taxon>
        <taxon>Pezizomycotina</taxon>
        <taxon>Sordariomycetes</taxon>
        <taxon>Hypocreomycetidae</taxon>
        <taxon>Hypocreales</taxon>
        <taxon>Bionectriaceae</taxon>
        <taxon>Clonostachys</taxon>
    </lineage>
</organism>
<evidence type="ECO:0000313" key="2">
    <source>
        <dbReference type="Proteomes" id="UP000836387"/>
    </source>
</evidence>